<dbReference type="RefSeq" id="WP_136062042.1">
    <property type="nucleotide sequence ID" value="NZ_CAAHFH010000001.1"/>
</dbReference>
<dbReference type="Proteomes" id="UP000346198">
    <property type="component" value="Unassembled WGS sequence"/>
</dbReference>
<accession>A0A6C2UKZ6</accession>
<evidence type="ECO:0000313" key="2">
    <source>
        <dbReference type="Proteomes" id="UP000346198"/>
    </source>
</evidence>
<gene>
    <name evidence="1" type="ORF">SCARR_02704</name>
</gene>
<reference evidence="1 2" key="1">
    <citation type="submission" date="2019-04" db="EMBL/GenBank/DDBJ databases">
        <authorList>
            <person name="Van Vliet M D."/>
        </authorList>
    </citation>
    <scope>NUCLEOTIDE SEQUENCE [LARGE SCALE GENOMIC DNA]</scope>
    <source>
        <strain evidence="1 2">F21</strain>
    </source>
</reference>
<sequence>MKKTIGIVCFGAAMVCMGGRMDSYEIIKVGQKLTASEVEQLERALVERPDDLVGRKKLLGYYWMRQHQHPNEKPARQRQVLWIIEHAPEDDIHAMPYGQMNEFLDGAAYAAGRAAWLKQIEAQPENALILGNASAYFLQADHALAEKFLKKAAVIDPKNPEWPKKLGQLYSLERGADPAASARRELEQLEIAYERSNGMGKNYQLKDMAQAAAAAGDYAKAKQYAQKMLGSPGIDWNSGNNVHHGNMVLGLVALEEGDVEEAKRRLIASGKTKGSPQLNSFGPNMTLAKALLEKGETEVVVEYFELCALFWGRHSDKLEAWTALAKGGVVPDFGANLKY</sequence>
<protein>
    <recommendedName>
        <fullName evidence="3">Beta-barrel assembly-enhancing protease</fullName>
    </recommendedName>
</protein>
<dbReference type="Gene3D" id="1.25.40.10">
    <property type="entry name" value="Tetratricopeptide repeat domain"/>
    <property type="match status" value="1"/>
</dbReference>
<evidence type="ECO:0008006" key="3">
    <source>
        <dbReference type="Google" id="ProtNLM"/>
    </source>
</evidence>
<keyword evidence="2" id="KW-1185">Reference proteome</keyword>
<dbReference type="SUPFAM" id="SSF48452">
    <property type="entry name" value="TPR-like"/>
    <property type="match status" value="1"/>
</dbReference>
<proteinExistence type="predicted"/>
<organism evidence="1 2">
    <name type="scientific">Pontiella sulfatireligans</name>
    <dbReference type="NCBI Taxonomy" id="2750658"/>
    <lineage>
        <taxon>Bacteria</taxon>
        <taxon>Pseudomonadati</taxon>
        <taxon>Kiritimatiellota</taxon>
        <taxon>Kiritimatiellia</taxon>
        <taxon>Kiritimatiellales</taxon>
        <taxon>Pontiellaceae</taxon>
        <taxon>Pontiella</taxon>
    </lineage>
</organism>
<dbReference type="InterPro" id="IPR011990">
    <property type="entry name" value="TPR-like_helical_dom_sf"/>
</dbReference>
<name>A0A6C2UKZ6_9BACT</name>
<dbReference type="AlphaFoldDB" id="A0A6C2UKZ6"/>
<evidence type="ECO:0000313" key="1">
    <source>
        <dbReference type="EMBL" id="VGO20639.1"/>
    </source>
</evidence>
<dbReference type="EMBL" id="CAAHFH010000001">
    <property type="protein sequence ID" value="VGO20639.1"/>
    <property type="molecule type" value="Genomic_DNA"/>
</dbReference>